<proteinExistence type="predicted"/>
<accession>A0A3S5DLR2</accession>
<dbReference type="EMBL" id="LR134182">
    <property type="protein sequence ID" value="VEB44164.1"/>
    <property type="molecule type" value="Genomic_DNA"/>
</dbReference>
<evidence type="ECO:0000313" key="1">
    <source>
        <dbReference type="EMBL" id="VEB44164.1"/>
    </source>
</evidence>
<name>A0A3S5DLR2_CHRVL</name>
<evidence type="ECO:0000313" key="2">
    <source>
        <dbReference type="Proteomes" id="UP000275777"/>
    </source>
</evidence>
<dbReference type="AlphaFoldDB" id="A0A3S5DLR2"/>
<sequence>MDGQKCQRVSGCPSRLTIFLRATQPCQRTGCKAEEALQDPAWQRERPWTGFQGRDDKGSFIVCLIALSTMVDFTLRTSDSCISLFITKDDKDGRSGTTMRSR</sequence>
<gene>
    <name evidence="1" type="ORF">NCTC9695_04639</name>
</gene>
<dbReference type="Proteomes" id="UP000275777">
    <property type="component" value="Chromosome"/>
</dbReference>
<organism evidence="1 2">
    <name type="scientific">Chromobacterium violaceum</name>
    <dbReference type="NCBI Taxonomy" id="536"/>
    <lineage>
        <taxon>Bacteria</taxon>
        <taxon>Pseudomonadati</taxon>
        <taxon>Pseudomonadota</taxon>
        <taxon>Betaproteobacteria</taxon>
        <taxon>Neisseriales</taxon>
        <taxon>Chromobacteriaceae</taxon>
        <taxon>Chromobacterium</taxon>
    </lineage>
</organism>
<reference evidence="1 2" key="1">
    <citation type="submission" date="2018-12" db="EMBL/GenBank/DDBJ databases">
        <authorList>
            <consortium name="Pathogen Informatics"/>
        </authorList>
    </citation>
    <scope>NUCLEOTIDE SEQUENCE [LARGE SCALE GENOMIC DNA]</scope>
    <source>
        <strain evidence="1 2">NCTC9695</strain>
    </source>
</reference>
<protein>
    <submittedName>
        <fullName evidence="1">Uncharacterized protein</fullName>
    </submittedName>
</protein>